<dbReference type="AlphaFoldDB" id="A0A0M3HQ68"/>
<proteinExistence type="predicted"/>
<reference evidence="2" key="1">
    <citation type="submission" date="2017-02" db="UniProtKB">
        <authorList>
            <consortium name="WormBaseParasite"/>
        </authorList>
    </citation>
    <scope>IDENTIFICATION</scope>
</reference>
<dbReference type="Proteomes" id="UP000036681">
    <property type="component" value="Unplaced"/>
</dbReference>
<accession>A0A0M3HQ68</accession>
<sequence length="83" mass="9758">MFYQRYVKTLNMRTDLFQAGLFRLVAFEILPNETARRSGAEGIRKHAKKCNSTMQFCFLQQEATLTMQFVNARQRTLEEKAPH</sequence>
<dbReference type="WBParaSite" id="ALUE_0000418101-mRNA-1">
    <property type="protein sequence ID" value="ALUE_0000418101-mRNA-1"/>
    <property type="gene ID" value="ALUE_0000418101"/>
</dbReference>
<protein>
    <submittedName>
        <fullName evidence="2">GLOBIN domain-containing protein</fullName>
    </submittedName>
</protein>
<evidence type="ECO:0000313" key="2">
    <source>
        <dbReference type="WBParaSite" id="ALUE_0000418101-mRNA-1"/>
    </source>
</evidence>
<evidence type="ECO:0000313" key="1">
    <source>
        <dbReference type="Proteomes" id="UP000036681"/>
    </source>
</evidence>
<organism evidence="1 2">
    <name type="scientific">Ascaris lumbricoides</name>
    <name type="common">Giant roundworm</name>
    <dbReference type="NCBI Taxonomy" id="6252"/>
    <lineage>
        <taxon>Eukaryota</taxon>
        <taxon>Metazoa</taxon>
        <taxon>Ecdysozoa</taxon>
        <taxon>Nematoda</taxon>
        <taxon>Chromadorea</taxon>
        <taxon>Rhabditida</taxon>
        <taxon>Spirurina</taxon>
        <taxon>Ascaridomorpha</taxon>
        <taxon>Ascaridoidea</taxon>
        <taxon>Ascarididae</taxon>
        <taxon>Ascaris</taxon>
    </lineage>
</organism>
<name>A0A0M3HQ68_ASCLU</name>
<keyword evidence="1" id="KW-1185">Reference proteome</keyword>